<name>A0A812CBR1_ACAPH</name>
<feature type="transmembrane region" description="Helical" evidence="1">
    <location>
        <begin position="112"/>
        <end position="135"/>
    </location>
</feature>
<accession>A0A812CBR1</accession>
<keyword evidence="3" id="KW-1185">Reference proteome</keyword>
<gene>
    <name evidence="2" type="ORF">SPHA_33007</name>
</gene>
<evidence type="ECO:0000313" key="2">
    <source>
        <dbReference type="EMBL" id="CAE1262001.1"/>
    </source>
</evidence>
<organism evidence="2 3">
    <name type="scientific">Acanthosepion pharaonis</name>
    <name type="common">Pharaoh cuttlefish</name>
    <name type="synonym">Sepia pharaonis</name>
    <dbReference type="NCBI Taxonomy" id="158019"/>
    <lineage>
        <taxon>Eukaryota</taxon>
        <taxon>Metazoa</taxon>
        <taxon>Spiralia</taxon>
        <taxon>Lophotrochozoa</taxon>
        <taxon>Mollusca</taxon>
        <taxon>Cephalopoda</taxon>
        <taxon>Coleoidea</taxon>
        <taxon>Decapodiformes</taxon>
        <taxon>Sepiida</taxon>
        <taxon>Sepiina</taxon>
        <taxon>Sepiidae</taxon>
        <taxon>Acanthosepion</taxon>
    </lineage>
</organism>
<feature type="transmembrane region" description="Helical" evidence="1">
    <location>
        <begin position="56"/>
        <end position="75"/>
    </location>
</feature>
<protein>
    <submittedName>
        <fullName evidence="2">Uncharacterized protein</fullName>
    </submittedName>
</protein>
<feature type="transmembrane region" description="Helical" evidence="1">
    <location>
        <begin position="155"/>
        <end position="179"/>
    </location>
</feature>
<sequence length="180" mass="20760">MDFIFLSFFSSKTYSFYGLLYTFLLLLSIILLILPYFSFYSSVLHLNHSIYFPSSALHPTLSKTVIFFFISVIHSTISMNFVYFSSFALHPPLSIVYFLSSSSSSSSSSSAYFFDILLFAVSSPFLHPHISSFFFPPSLLLYFLHSPFSLDVSFLFLFSTSFYLDILTFPFLPLFYILLF</sequence>
<dbReference type="AlphaFoldDB" id="A0A812CBR1"/>
<proteinExistence type="predicted"/>
<reference evidence="2" key="1">
    <citation type="submission" date="2021-01" db="EMBL/GenBank/DDBJ databases">
        <authorList>
            <person name="Li R."/>
            <person name="Bekaert M."/>
        </authorList>
    </citation>
    <scope>NUCLEOTIDE SEQUENCE</scope>
    <source>
        <strain evidence="2">Farmed</strain>
    </source>
</reference>
<keyword evidence="1" id="KW-0812">Transmembrane</keyword>
<keyword evidence="1" id="KW-0472">Membrane</keyword>
<dbReference type="EMBL" id="CAHIKZ030001379">
    <property type="protein sequence ID" value="CAE1262001.1"/>
    <property type="molecule type" value="Genomic_DNA"/>
</dbReference>
<dbReference type="Proteomes" id="UP000597762">
    <property type="component" value="Unassembled WGS sequence"/>
</dbReference>
<evidence type="ECO:0000313" key="3">
    <source>
        <dbReference type="Proteomes" id="UP000597762"/>
    </source>
</evidence>
<evidence type="ECO:0000256" key="1">
    <source>
        <dbReference type="SAM" id="Phobius"/>
    </source>
</evidence>
<comment type="caution">
    <text evidence="2">The sequence shown here is derived from an EMBL/GenBank/DDBJ whole genome shotgun (WGS) entry which is preliminary data.</text>
</comment>
<feature type="transmembrane region" description="Helical" evidence="1">
    <location>
        <begin position="20"/>
        <end position="44"/>
    </location>
</feature>
<feature type="transmembrane region" description="Helical" evidence="1">
    <location>
        <begin position="81"/>
        <end position="100"/>
    </location>
</feature>
<keyword evidence="1" id="KW-1133">Transmembrane helix</keyword>